<feature type="chain" id="PRO_5009316313" evidence="7">
    <location>
        <begin position="25"/>
        <end position="252"/>
    </location>
</feature>
<evidence type="ECO:0000256" key="3">
    <source>
        <dbReference type="ARBA" id="ARBA00022989"/>
    </source>
</evidence>
<evidence type="ECO:0000256" key="2">
    <source>
        <dbReference type="ARBA" id="ARBA00022692"/>
    </source>
</evidence>
<keyword evidence="4" id="KW-0472">Membrane</keyword>
<protein>
    <submittedName>
        <fullName evidence="10">ANF_receptor domain-containing protein</fullName>
    </submittedName>
</protein>
<dbReference type="PRINTS" id="PR00248">
    <property type="entry name" value="GPCRMGR"/>
</dbReference>
<evidence type="ECO:0000259" key="8">
    <source>
        <dbReference type="Pfam" id="PF01094"/>
    </source>
</evidence>
<keyword evidence="9" id="KW-1185">Reference proteome</keyword>
<evidence type="ECO:0000256" key="6">
    <source>
        <dbReference type="ARBA" id="ARBA00023180"/>
    </source>
</evidence>
<evidence type="ECO:0000313" key="10">
    <source>
        <dbReference type="WBParaSite" id="MhA1_Contig862.frz3.gene9"/>
    </source>
</evidence>
<accession>A0A1I8BZ73</accession>
<name>A0A1I8BZ73_MELHA</name>
<organism evidence="9 10">
    <name type="scientific">Meloidogyne hapla</name>
    <name type="common">Root-knot nematode worm</name>
    <dbReference type="NCBI Taxonomy" id="6305"/>
    <lineage>
        <taxon>Eukaryota</taxon>
        <taxon>Metazoa</taxon>
        <taxon>Ecdysozoa</taxon>
        <taxon>Nematoda</taxon>
        <taxon>Chromadorea</taxon>
        <taxon>Rhabditida</taxon>
        <taxon>Tylenchina</taxon>
        <taxon>Tylenchomorpha</taxon>
        <taxon>Tylenchoidea</taxon>
        <taxon>Meloidogynidae</taxon>
        <taxon>Meloidogyninae</taxon>
        <taxon>Meloidogyne</taxon>
    </lineage>
</organism>
<sequence length="252" mass="27925">MFFPTLLFLLTSFASFTFLSLLSAAPRQIHLPGFVLIGGLFPIHESSRNASGSSLCGRIKADQGVQRMVSMLYALEQINKNHRILPGVQLGAQILDTCSVETHALEQSLQFIQSVCAEGEQQQQYSYSEKLLLPNFDINQNKMMKTRKIAAVIGAASSQIPMVSYSSTGVELSEKPRFAYFSRVVPPDNLQAKAMAHLIAALGWNYVHAIVDTGSYGERGMDSFRAAATDLNICIDGDVHKISRRWTDEQYE</sequence>
<dbReference type="InterPro" id="IPR050726">
    <property type="entry name" value="mGluR"/>
</dbReference>
<evidence type="ECO:0000256" key="7">
    <source>
        <dbReference type="SAM" id="SignalP"/>
    </source>
</evidence>
<reference evidence="10" key="1">
    <citation type="submission" date="2016-11" db="UniProtKB">
        <authorList>
            <consortium name="WormBaseParasite"/>
        </authorList>
    </citation>
    <scope>IDENTIFICATION</scope>
</reference>
<keyword evidence="6" id="KW-0325">Glycoprotein</keyword>
<feature type="domain" description="Receptor ligand binding region" evidence="8">
    <location>
        <begin position="67"/>
        <end position="236"/>
    </location>
</feature>
<dbReference type="Pfam" id="PF01094">
    <property type="entry name" value="ANF_receptor"/>
    <property type="match status" value="1"/>
</dbReference>
<feature type="signal peptide" evidence="7">
    <location>
        <begin position="1"/>
        <end position="24"/>
    </location>
</feature>
<dbReference type="AlphaFoldDB" id="A0A1I8BZ73"/>
<evidence type="ECO:0000256" key="4">
    <source>
        <dbReference type="ARBA" id="ARBA00023136"/>
    </source>
</evidence>
<dbReference type="InterPro" id="IPR000337">
    <property type="entry name" value="GPCR_3"/>
</dbReference>
<evidence type="ECO:0000256" key="1">
    <source>
        <dbReference type="ARBA" id="ARBA00004141"/>
    </source>
</evidence>
<keyword evidence="5" id="KW-0675">Receptor</keyword>
<dbReference type="InterPro" id="IPR028082">
    <property type="entry name" value="Peripla_BP_I"/>
</dbReference>
<keyword evidence="3" id="KW-1133">Transmembrane helix</keyword>
<dbReference type="SUPFAM" id="SSF53822">
    <property type="entry name" value="Periplasmic binding protein-like I"/>
    <property type="match status" value="1"/>
</dbReference>
<keyword evidence="7" id="KW-0732">Signal</keyword>
<dbReference type="Gene3D" id="3.40.50.2300">
    <property type="match status" value="2"/>
</dbReference>
<dbReference type="WBParaSite" id="MhA1_Contig862.frz3.gene9">
    <property type="protein sequence ID" value="MhA1_Contig862.frz3.gene9"/>
    <property type="gene ID" value="MhA1_Contig862.frz3.gene9"/>
</dbReference>
<dbReference type="Proteomes" id="UP000095281">
    <property type="component" value="Unplaced"/>
</dbReference>
<dbReference type="OMA" id="CSVETHA"/>
<dbReference type="GO" id="GO:0016020">
    <property type="term" value="C:membrane"/>
    <property type="evidence" value="ECO:0007669"/>
    <property type="project" value="UniProtKB-SubCell"/>
</dbReference>
<evidence type="ECO:0000313" key="9">
    <source>
        <dbReference type="Proteomes" id="UP000095281"/>
    </source>
</evidence>
<proteinExistence type="predicted"/>
<dbReference type="InterPro" id="IPR001828">
    <property type="entry name" value="ANF_lig-bd_rcpt"/>
</dbReference>
<evidence type="ECO:0000256" key="5">
    <source>
        <dbReference type="ARBA" id="ARBA00023170"/>
    </source>
</evidence>
<dbReference type="PANTHER" id="PTHR24060">
    <property type="entry name" value="METABOTROPIC GLUTAMATE RECEPTOR"/>
    <property type="match status" value="1"/>
</dbReference>
<keyword evidence="2" id="KW-0812">Transmembrane</keyword>
<comment type="subcellular location">
    <subcellularLocation>
        <location evidence="1">Membrane</location>
        <topology evidence="1">Multi-pass membrane protein</topology>
    </subcellularLocation>
</comment>
<dbReference type="GO" id="GO:0004930">
    <property type="term" value="F:G protein-coupled receptor activity"/>
    <property type="evidence" value="ECO:0007669"/>
    <property type="project" value="InterPro"/>
</dbReference>